<dbReference type="Pfam" id="PF00550">
    <property type="entry name" value="PP-binding"/>
    <property type="match status" value="1"/>
</dbReference>
<reference evidence="4 5" key="1">
    <citation type="journal article" date="2009" name="Stand. Genomic Sci.">
        <title>Complete genome sequence of Slackia heliotrinireducens type strain (RHS 1).</title>
        <authorList>
            <person name="Pukall R."/>
            <person name="Lapidus A."/>
            <person name="Nolan M."/>
            <person name="Copeland A."/>
            <person name="Glavina Del Rio T."/>
            <person name="Lucas S."/>
            <person name="Chen F."/>
            <person name="Tice H."/>
            <person name="Cheng J.F."/>
            <person name="Chertkov O."/>
            <person name="Bruce D."/>
            <person name="Goodwin L."/>
            <person name="Kuske C."/>
            <person name="Brettin T."/>
            <person name="Detter J.C."/>
            <person name="Han C."/>
            <person name="Pitluck S."/>
            <person name="Pati A."/>
            <person name="Mavrommatis K."/>
            <person name="Ivanova N."/>
            <person name="Ovchinnikova G."/>
            <person name="Chen A."/>
            <person name="Palaniappan K."/>
            <person name="Schneider S."/>
            <person name="Rohde M."/>
            <person name="Chain P."/>
            <person name="D'haeseleer P."/>
            <person name="Goker M."/>
            <person name="Bristow J."/>
            <person name="Eisen J.A."/>
            <person name="Markowitz V."/>
            <person name="Kyrpides N.C."/>
            <person name="Klenk H.P."/>
            <person name="Hugenholtz P."/>
        </authorList>
    </citation>
    <scope>NUCLEOTIDE SEQUENCE [LARGE SCALE GENOMIC DNA]</scope>
    <source>
        <strain evidence="5">ATCC 29202 / DSM 20476 / NCTC 11029 / RHS 1</strain>
    </source>
</reference>
<dbReference type="KEGG" id="shi:Shel_11200"/>
<dbReference type="Proteomes" id="UP000002026">
    <property type="component" value="Chromosome"/>
</dbReference>
<protein>
    <recommendedName>
        <fullName evidence="3">Carrier domain-containing protein</fullName>
    </recommendedName>
</protein>
<feature type="domain" description="Carrier" evidence="3">
    <location>
        <begin position="6"/>
        <end position="81"/>
    </location>
</feature>
<evidence type="ECO:0000313" key="5">
    <source>
        <dbReference type="Proteomes" id="UP000002026"/>
    </source>
</evidence>
<sequence length="83" mass="9481">MAKLADEVREVIYDATSKTLGVDRDTLTDDTEVIADLGAKSVNLIHIINALEDEFEYQVDFMPFRRQKKISDMIAYVVDLIED</sequence>
<name>C7N5H0_SLAHD</name>
<dbReference type="RefSeq" id="WP_012798258.1">
    <property type="nucleotide sequence ID" value="NC_013165.1"/>
</dbReference>
<dbReference type="PROSITE" id="PS00012">
    <property type="entry name" value="PHOSPHOPANTETHEINE"/>
    <property type="match status" value="1"/>
</dbReference>
<gene>
    <name evidence="4" type="ordered locus">Shel_11200</name>
</gene>
<dbReference type="InterPro" id="IPR036736">
    <property type="entry name" value="ACP-like_sf"/>
</dbReference>
<dbReference type="EMBL" id="CP001684">
    <property type="protein sequence ID" value="ACV22155.1"/>
    <property type="molecule type" value="Genomic_DNA"/>
</dbReference>
<evidence type="ECO:0000256" key="1">
    <source>
        <dbReference type="ARBA" id="ARBA00022450"/>
    </source>
</evidence>
<dbReference type="HOGENOM" id="CLU_2540781_0_0_11"/>
<dbReference type="STRING" id="471855.Shel_11200"/>
<dbReference type="PROSITE" id="PS50075">
    <property type="entry name" value="CARRIER"/>
    <property type="match status" value="1"/>
</dbReference>
<evidence type="ECO:0000313" key="4">
    <source>
        <dbReference type="EMBL" id="ACV22155.1"/>
    </source>
</evidence>
<keyword evidence="5" id="KW-1185">Reference proteome</keyword>
<keyword evidence="1" id="KW-0596">Phosphopantetheine</keyword>
<keyword evidence="2" id="KW-0597">Phosphoprotein</keyword>
<dbReference type="InterPro" id="IPR006162">
    <property type="entry name" value="Ppantetheine_attach_site"/>
</dbReference>
<organism evidence="4 5">
    <name type="scientific">Slackia heliotrinireducens (strain ATCC 29202 / DSM 20476 / NCTC 11029 / RHS 1)</name>
    <name type="common">Peptococcus heliotrinreducens</name>
    <dbReference type="NCBI Taxonomy" id="471855"/>
    <lineage>
        <taxon>Bacteria</taxon>
        <taxon>Bacillati</taxon>
        <taxon>Actinomycetota</taxon>
        <taxon>Coriobacteriia</taxon>
        <taxon>Eggerthellales</taxon>
        <taxon>Eggerthellaceae</taxon>
        <taxon>Slackia</taxon>
    </lineage>
</organism>
<dbReference type="SUPFAM" id="SSF47336">
    <property type="entry name" value="ACP-like"/>
    <property type="match status" value="1"/>
</dbReference>
<dbReference type="eggNOG" id="COG0236">
    <property type="taxonomic scope" value="Bacteria"/>
</dbReference>
<proteinExistence type="predicted"/>
<evidence type="ECO:0000256" key="2">
    <source>
        <dbReference type="ARBA" id="ARBA00022553"/>
    </source>
</evidence>
<dbReference type="AlphaFoldDB" id="C7N5H0"/>
<accession>C7N5H0</accession>
<dbReference type="Gene3D" id="1.10.1200.10">
    <property type="entry name" value="ACP-like"/>
    <property type="match status" value="1"/>
</dbReference>
<dbReference type="InterPro" id="IPR009081">
    <property type="entry name" value="PP-bd_ACP"/>
</dbReference>
<evidence type="ECO:0000259" key="3">
    <source>
        <dbReference type="PROSITE" id="PS50075"/>
    </source>
</evidence>